<protein>
    <submittedName>
        <fullName evidence="3">Uncharacterized protein</fullName>
    </submittedName>
</protein>
<accession>A0ABP1R610</accession>
<gene>
    <name evidence="3" type="ORF">ODALV1_LOCUS19232</name>
</gene>
<evidence type="ECO:0000313" key="4">
    <source>
        <dbReference type="Proteomes" id="UP001642540"/>
    </source>
</evidence>
<name>A0ABP1R610_9HEXA</name>
<dbReference type="EMBL" id="CAXLJM020000065">
    <property type="protein sequence ID" value="CAL8121128.1"/>
    <property type="molecule type" value="Genomic_DNA"/>
</dbReference>
<feature type="compositionally biased region" description="Polar residues" evidence="2">
    <location>
        <begin position="285"/>
        <end position="308"/>
    </location>
</feature>
<keyword evidence="4" id="KW-1185">Reference proteome</keyword>
<keyword evidence="1" id="KW-0175">Coiled coil</keyword>
<comment type="caution">
    <text evidence="3">The sequence shown here is derived from an EMBL/GenBank/DDBJ whole genome shotgun (WGS) entry which is preliminary data.</text>
</comment>
<evidence type="ECO:0000256" key="1">
    <source>
        <dbReference type="SAM" id="Coils"/>
    </source>
</evidence>
<feature type="region of interest" description="Disordered" evidence="2">
    <location>
        <begin position="268"/>
        <end position="315"/>
    </location>
</feature>
<organism evidence="3 4">
    <name type="scientific">Orchesella dallaii</name>
    <dbReference type="NCBI Taxonomy" id="48710"/>
    <lineage>
        <taxon>Eukaryota</taxon>
        <taxon>Metazoa</taxon>
        <taxon>Ecdysozoa</taxon>
        <taxon>Arthropoda</taxon>
        <taxon>Hexapoda</taxon>
        <taxon>Collembola</taxon>
        <taxon>Entomobryomorpha</taxon>
        <taxon>Entomobryoidea</taxon>
        <taxon>Orchesellidae</taxon>
        <taxon>Orchesellinae</taxon>
        <taxon>Orchesella</taxon>
    </lineage>
</organism>
<proteinExistence type="predicted"/>
<evidence type="ECO:0000256" key="2">
    <source>
        <dbReference type="SAM" id="MobiDB-lite"/>
    </source>
</evidence>
<dbReference type="Proteomes" id="UP001642540">
    <property type="component" value="Unassembled WGS sequence"/>
</dbReference>
<feature type="coiled-coil region" evidence="1">
    <location>
        <begin position="69"/>
        <end position="96"/>
    </location>
</feature>
<evidence type="ECO:0000313" key="3">
    <source>
        <dbReference type="EMBL" id="CAL8121128.1"/>
    </source>
</evidence>
<reference evidence="3 4" key="1">
    <citation type="submission" date="2024-08" db="EMBL/GenBank/DDBJ databases">
        <authorList>
            <person name="Cucini C."/>
            <person name="Frati F."/>
        </authorList>
    </citation>
    <scope>NUCLEOTIDE SEQUENCE [LARGE SCALE GENOMIC DNA]</scope>
</reference>
<sequence length="315" mass="35918">MPNLFDSPIKTSENMDTGKLAAAPANGQVNQIGNNQDNLLKSIESLLDKKLDSTNKKIDNINTFLKSSISKQDVKIENLELKVNWLERNCESLMREVNEKNLVFSGIREEESETEETLMKIISNIIRKITKLNIQPDVIFRLGGQRTNTIRPVKVKFNSVGHRNAVLQCWSKDRESLKLTGFYEGIFINEDLPYTIRRDHAILRKGKKIINQKGLECKIDWKSRSIDIDDGSTYTVKDGKLNNHNTATSTGKNKNDEIIDAVNFQRRSLAAKRHKPNENIENGHDWSTGNRTPEFSNPHQQVPRQPINTGRLLSL</sequence>